<name>A0ACB9PKB5_BAUVA</name>
<evidence type="ECO:0000313" key="1">
    <source>
        <dbReference type="EMBL" id="KAI4348896.1"/>
    </source>
</evidence>
<gene>
    <name evidence="1" type="ORF">L6164_009562</name>
</gene>
<comment type="caution">
    <text evidence="1">The sequence shown here is derived from an EMBL/GenBank/DDBJ whole genome shotgun (WGS) entry which is preliminary data.</text>
</comment>
<organism evidence="1 2">
    <name type="scientific">Bauhinia variegata</name>
    <name type="common">Purple orchid tree</name>
    <name type="synonym">Phanera variegata</name>
    <dbReference type="NCBI Taxonomy" id="167791"/>
    <lineage>
        <taxon>Eukaryota</taxon>
        <taxon>Viridiplantae</taxon>
        <taxon>Streptophyta</taxon>
        <taxon>Embryophyta</taxon>
        <taxon>Tracheophyta</taxon>
        <taxon>Spermatophyta</taxon>
        <taxon>Magnoliopsida</taxon>
        <taxon>eudicotyledons</taxon>
        <taxon>Gunneridae</taxon>
        <taxon>Pentapetalae</taxon>
        <taxon>rosids</taxon>
        <taxon>fabids</taxon>
        <taxon>Fabales</taxon>
        <taxon>Fabaceae</taxon>
        <taxon>Cercidoideae</taxon>
        <taxon>Cercideae</taxon>
        <taxon>Bauhiniinae</taxon>
        <taxon>Bauhinia</taxon>
    </lineage>
</organism>
<accession>A0ACB9PKB5</accession>
<dbReference type="Proteomes" id="UP000828941">
    <property type="component" value="Chromosome 4"/>
</dbReference>
<dbReference type="EMBL" id="CM039429">
    <property type="protein sequence ID" value="KAI4348896.1"/>
    <property type="molecule type" value="Genomic_DNA"/>
</dbReference>
<keyword evidence="2" id="KW-1185">Reference proteome</keyword>
<proteinExistence type="predicted"/>
<evidence type="ECO:0000313" key="2">
    <source>
        <dbReference type="Proteomes" id="UP000828941"/>
    </source>
</evidence>
<reference evidence="1 2" key="1">
    <citation type="journal article" date="2022" name="DNA Res.">
        <title>Chromosomal-level genome assembly of the orchid tree Bauhinia variegata (Leguminosae; Cercidoideae) supports the allotetraploid origin hypothesis of Bauhinia.</title>
        <authorList>
            <person name="Zhong Y."/>
            <person name="Chen Y."/>
            <person name="Zheng D."/>
            <person name="Pang J."/>
            <person name="Liu Y."/>
            <person name="Luo S."/>
            <person name="Meng S."/>
            <person name="Qian L."/>
            <person name="Wei D."/>
            <person name="Dai S."/>
            <person name="Zhou R."/>
        </authorList>
    </citation>
    <scope>NUCLEOTIDE SEQUENCE [LARGE SCALE GENOMIC DNA]</scope>
    <source>
        <strain evidence="1">BV-YZ2020</strain>
    </source>
</reference>
<sequence length="165" mass="17628">MVQIISSLVSLVKRRQIVGIEPGILVQCSGFDVVVVDAEPSVGITDSHVDSKIVMEGVVGIAELGERSIGDVDFDLVGTHDEPEHKDDDAEDDDDGADQFADETEDAVTKTAAAATKAARTVAATWAVVGSGRGRWDGRAIIGSIQVLFLSHGCDERKRQRIVEQ</sequence>
<protein>
    <submittedName>
        <fullName evidence="1">Uncharacterized protein</fullName>
    </submittedName>
</protein>